<protein>
    <submittedName>
        <fullName evidence="1">Uncharacterized protein</fullName>
    </submittedName>
</protein>
<name>A0A0E9NQW9_SAICN</name>
<reference evidence="1 2" key="2">
    <citation type="journal article" date="2014" name="J. Gen. Appl. Microbiol.">
        <title>The early diverging ascomycetous budding yeast Saitoella complicata has three histone deacetylases belonging to the Clr6, Hos2, and Rpd3 lineages.</title>
        <authorList>
            <person name="Nishida H."/>
            <person name="Matsumoto T."/>
            <person name="Kondo S."/>
            <person name="Hamamoto M."/>
            <person name="Yoshikawa H."/>
        </authorList>
    </citation>
    <scope>NUCLEOTIDE SEQUENCE [LARGE SCALE GENOMIC DNA]</scope>
    <source>
        <strain evidence="1 2">NRRL Y-17804</strain>
    </source>
</reference>
<evidence type="ECO:0000313" key="2">
    <source>
        <dbReference type="Proteomes" id="UP000033140"/>
    </source>
</evidence>
<evidence type="ECO:0000313" key="1">
    <source>
        <dbReference type="EMBL" id="GAO51820.1"/>
    </source>
</evidence>
<keyword evidence="2" id="KW-1185">Reference proteome</keyword>
<dbReference type="Proteomes" id="UP000033140">
    <property type="component" value="Unassembled WGS sequence"/>
</dbReference>
<accession>A0A0E9NQW9</accession>
<sequence>MDGQGGVSGLGEEGEEKDKGIENIDASQKTKHHTPHLTIAFINSNRQRYVPCQLCKYLIPVTPDPRPPQSNSLRYLHLLSLRRFRAIGYHSSTSMAFLIASLTTFDSRLRRIEHLLSPPLASADDNDAPATTSETEPQTLQSLVARLAALDKSVNTLLAGIDVNAIQNVIPPSSLTSEEEDLSIEQKRAIITSPNTPDIRQITSNLHTLQSLLPIPTVLPLTSSASPSNTATAQRLTDLRRKLEEDAAMSNQLRRRTVEVLEVYAQGVQEVNEWRMLSIEVIEAAEKDGRGR</sequence>
<gene>
    <name evidence="1" type="ORF">G7K_5911-t1</name>
</gene>
<comment type="caution">
    <text evidence="1">The sequence shown here is derived from an EMBL/GenBank/DDBJ whole genome shotgun (WGS) entry which is preliminary data.</text>
</comment>
<proteinExistence type="predicted"/>
<reference evidence="1 2" key="3">
    <citation type="journal article" date="2015" name="Genome Announc.">
        <title>Draft Genome Sequence of the Archiascomycetous Yeast Saitoella complicata.</title>
        <authorList>
            <person name="Yamauchi K."/>
            <person name="Kondo S."/>
            <person name="Hamamoto M."/>
            <person name="Takahashi Y."/>
            <person name="Ogura Y."/>
            <person name="Hayashi T."/>
            <person name="Nishida H."/>
        </authorList>
    </citation>
    <scope>NUCLEOTIDE SEQUENCE [LARGE SCALE GENOMIC DNA]</scope>
    <source>
        <strain evidence="1 2">NRRL Y-17804</strain>
    </source>
</reference>
<reference evidence="1 2" key="1">
    <citation type="journal article" date="2011" name="J. Gen. Appl. Microbiol.">
        <title>Draft genome sequencing of the enigmatic yeast Saitoella complicata.</title>
        <authorList>
            <person name="Nishida H."/>
            <person name="Hamamoto M."/>
            <person name="Sugiyama J."/>
        </authorList>
    </citation>
    <scope>NUCLEOTIDE SEQUENCE [LARGE SCALE GENOMIC DNA]</scope>
    <source>
        <strain evidence="1 2">NRRL Y-17804</strain>
    </source>
</reference>
<dbReference type="EMBL" id="BACD03000053">
    <property type="protein sequence ID" value="GAO51820.1"/>
    <property type="molecule type" value="Genomic_DNA"/>
</dbReference>
<dbReference type="AlphaFoldDB" id="A0A0E9NQW9"/>
<organism evidence="1 2">
    <name type="scientific">Saitoella complicata (strain BCRC 22490 / CBS 7301 / JCM 7358 / NBRC 10748 / NRRL Y-17804)</name>
    <dbReference type="NCBI Taxonomy" id="698492"/>
    <lineage>
        <taxon>Eukaryota</taxon>
        <taxon>Fungi</taxon>
        <taxon>Dikarya</taxon>
        <taxon>Ascomycota</taxon>
        <taxon>Taphrinomycotina</taxon>
        <taxon>Taphrinomycotina incertae sedis</taxon>
        <taxon>Saitoella</taxon>
    </lineage>
</organism>